<dbReference type="InterPro" id="IPR050266">
    <property type="entry name" value="AB_hydrolase_sf"/>
</dbReference>
<organism evidence="2 3">
    <name type="scientific">Thelonectria olida</name>
    <dbReference type="NCBI Taxonomy" id="1576542"/>
    <lineage>
        <taxon>Eukaryota</taxon>
        <taxon>Fungi</taxon>
        <taxon>Dikarya</taxon>
        <taxon>Ascomycota</taxon>
        <taxon>Pezizomycotina</taxon>
        <taxon>Sordariomycetes</taxon>
        <taxon>Hypocreomycetidae</taxon>
        <taxon>Hypocreales</taxon>
        <taxon>Nectriaceae</taxon>
        <taxon>Thelonectria</taxon>
    </lineage>
</organism>
<protein>
    <submittedName>
        <fullName evidence="2">Alpha/beta hydrolase family-domain-containing protein</fullName>
    </submittedName>
</protein>
<dbReference type="InterPro" id="IPR000073">
    <property type="entry name" value="AB_hydrolase_1"/>
</dbReference>
<dbReference type="SUPFAM" id="SSF53474">
    <property type="entry name" value="alpha/beta-Hydrolases"/>
    <property type="match status" value="1"/>
</dbReference>
<dbReference type="Gene3D" id="3.40.50.1820">
    <property type="entry name" value="alpha/beta hydrolase"/>
    <property type="match status" value="1"/>
</dbReference>
<name>A0A9P8W2E3_9HYPO</name>
<dbReference type="GO" id="GO:0016787">
    <property type="term" value="F:hydrolase activity"/>
    <property type="evidence" value="ECO:0007669"/>
    <property type="project" value="UniProtKB-KW"/>
</dbReference>
<dbReference type="Proteomes" id="UP000777438">
    <property type="component" value="Unassembled WGS sequence"/>
</dbReference>
<sequence>MTVAPMSTLDSIQRYTRRTHIIPASLPQHGDVSVRRELDGPLRLSVHDYSVLGSNKDGLTVILTHGTSFNKNFWELVIHYLLCQKDLRTEVRRLIAIDAANHGDSAVLNREVLPSKACWADDSRDILHTLRFLAVDGPALGIGHSFGGGSMSHAHMMDPGAFLATILVEPILFQMKSQTEAVARMTLGRRDTWDSQSAVATAFERSKSLQDWDRRQLKVYIEHGTFSTGAEGESKRTLKTPKEQEVATYLAAPHPQILELLSESTGRHHFIWGSESKVVSSNDRRSVERIIQPPSTSQVIAGAGHLIPMTHPEQLSIILGNLIVDICSFPPQVKL</sequence>
<evidence type="ECO:0000313" key="2">
    <source>
        <dbReference type="EMBL" id="KAH6886155.1"/>
    </source>
</evidence>
<accession>A0A9P8W2E3</accession>
<keyword evidence="2" id="KW-0378">Hydrolase</keyword>
<evidence type="ECO:0000313" key="3">
    <source>
        <dbReference type="Proteomes" id="UP000777438"/>
    </source>
</evidence>
<proteinExistence type="predicted"/>
<dbReference type="InterPro" id="IPR029058">
    <property type="entry name" value="AB_hydrolase_fold"/>
</dbReference>
<dbReference type="PANTHER" id="PTHR43798">
    <property type="entry name" value="MONOACYLGLYCEROL LIPASE"/>
    <property type="match status" value="1"/>
</dbReference>
<dbReference type="EMBL" id="JAGPYM010000016">
    <property type="protein sequence ID" value="KAH6886155.1"/>
    <property type="molecule type" value="Genomic_DNA"/>
</dbReference>
<dbReference type="Pfam" id="PF12697">
    <property type="entry name" value="Abhydrolase_6"/>
    <property type="match status" value="1"/>
</dbReference>
<dbReference type="PANTHER" id="PTHR43798:SF33">
    <property type="entry name" value="HYDROLASE, PUTATIVE (AFU_ORTHOLOGUE AFUA_2G14860)-RELATED"/>
    <property type="match status" value="1"/>
</dbReference>
<keyword evidence="3" id="KW-1185">Reference proteome</keyword>
<dbReference type="OrthoDB" id="94039at2759"/>
<dbReference type="AlphaFoldDB" id="A0A9P8W2E3"/>
<feature type="domain" description="AB hydrolase-1" evidence="1">
    <location>
        <begin position="61"/>
        <end position="315"/>
    </location>
</feature>
<evidence type="ECO:0000259" key="1">
    <source>
        <dbReference type="Pfam" id="PF12697"/>
    </source>
</evidence>
<reference evidence="2 3" key="1">
    <citation type="journal article" date="2021" name="Nat. Commun.">
        <title>Genetic determinants of endophytism in the Arabidopsis root mycobiome.</title>
        <authorList>
            <person name="Mesny F."/>
            <person name="Miyauchi S."/>
            <person name="Thiergart T."/>
            <person name="Pickel B."/>
            <person name="Atanasova L."/>
            <person name="Karlsson M."/>
            <person name="Huettel B."/>
            <person name="Barry K.W."/>
            <person name="Haridas S."/>
            <person name="Chen C."/>
            <person name="Bauer D."/>
            <person name="Andreopoulos W."/>
            <person name="Pangilinan J."/>
            <person name="LaButti K."/>
            <person name="Riley R."/>
            <person name="Lipzen A."/>
            <person name="Clum A."/>
            <person name="Drula E."/>
            <person name="Henrissat B."/>
            <person name="Kohler A."/>
            <person name="Grigoriev I.V."/>
            <person name="Martin F.M."/>
            <person name="Hacquard S."/>
        </authorList>
    </citation>
    <scope>NUCLEOTIDE SEQUENCE [LARGE SCALE GENOMIC DNA]</scope>
    <source>
        <strain evidence="2 3">MPI-CAGE-CH-0241</strain>
    </source>
</reference>
<dbReference type="GO" id="GO:0016020">
    <property type="term" value="C:membrane"/>
    <property type="evidence" value="ECO:0007669"/>
    <property type="project" value="TreeGrafter"/>
</dbReference>
<gene>
    <name evidence="2" type="ORF">B0T10DRAFT_607894</name>
</gene>
<comment type="caution">
    <text evidence="2">The sequence shown here is derived from an EMBL/GenBank/DDBJ whole genome shotgun (WGS) entry which is preliminary data.</text>
</comment>